<proteinExistence type="predicted"/>
<dbReference type="InterPro" id="IPR036291">
    <property type="entry name" value="NAD(P)-bd_dom_sf"/>
</dbReference>
<protein>
    <submittedName>
        <fullName evidence="2">Oxidoreductase</fullName>
    </submittedName>
</protein>
<organism evidence="2 3">
    <name type="scientific">Lachnellula subtilissima</name>
    <dbReference type="NCBI Taxonomy" id="602034"/>
    <lineage>
        <taxon>Eukaryota</taxon>
        <taxon>Fungi</taxon>
        <taxon>Dikarya</taxon>
        <taxon>Ascomycota</taxon>
        <taxon>Pezizomycotina</taxon>
        <taxon>Leotiomycetes</taxon>
        <taxon>Helotiales</taxon>
        <taxon>Lachnaceae</taxon>
        <taxon>Lachnellula</taxon>
    </lineage>
</organism>
<name>A0A8H8U9C0_9HELO</name>
<evidence type="ECO:0000313" key="3">
    <source>
        <dbReference type="Proteomes" id="UP000462212"/>
    </source>
</evidence>
<dbReference type="PANTHER" id="PTHR47534:SF3">
    <property type="entry name" value="ALCOHOL DEHYDROGENASE-LIKE C-TERMINAL DOMAIN-CONTAINING PROTEIN"/>
    <property type="match status" value="1"/>
</dbReference>
<dbReference type="InterPro" id="IPR002347">
    <property type="entry name" value="SDR_fam"/>
</dbReference>
<dbReference type="InterPro" id="IPR052228">
    <property type="entry name" value="Sec_Metab_Biosynth_Oxidored"/>
</dbReference>
<dbReference type="GO" id="GO:0016491">
    <property type="term" value="F:oxidoreductase activity"/>
    <property type="evidence" value="ECO:0007669"/>
    <property type="project" value="UniProtKB-KW"/>
</dbReference>
<dbReference type="Pfam" id="PF00106">
    <property type="entry name" value="adh_short"/>
    <property type="match status" value="1"/>
</dbReference>
<dbReference type="EMBL" id="QGMJ01000243">
    <property type="protein sequence ID" value="TVY39145.1"/>
    <property type="molecule type" value="Genomic_DNA"/>
</dbReference>
<sequence>MPSPRGVLTANTSLASHLKSPTGVFVGATSGIGLSTISALLSHTHSPKLYIVERSQANFAATLAALQEVNSSSQLVFIEAQVSLLKEVERVCDLIRRQESALDLLWVSQGGLSLGYEGTVEGIIGNYAIMQYSRTLFMYSLLPLLGESADGRIVSVSAAGEEGAVNMSDIGLSEAANYGFVAALRQGVTMMSLVMRELSLENPNVSLIHTDPGVVNTAVHVKLAETMTGYLTPLSWLVRWGLVPLVWLLGRTAEEAGQVGLYELTSERYSADSGENFFRLRANAEDAGASSILSTYIEDGTQRKVWEHTMGVYEKVLAQ</sequence>
<dbReference type="SUPFAM" id="SSF51735">
    <property type="entry name" value="NAD(P)-binding Rossmann-fold domains"/>
    <property type="match status" value="1"/>
</dbReference>
<keyword evidence="1" id="KW-0560">Oxidoreductase</keyword>
<accession>A0A8H8U9C0</accession>
<reference evidence="2 3" key="1">
    <citation type="submission" date="2018-05" db="EMBL/GenBank/DDBJ databases">
        <title>Genome sequencing and assembly of the regulated plant pathogen Lachnellula willkommii and related sister species for the development of diagnostic species identification markers.</title>
        <authorList>
            <person name="Giroux E."/>
            <person name="Bilodeau G."/>
        </authorList>
    </citation>
    <scope>NUCLEOTIDE SEQUENCE [LARGE SCALE GENOMIC DNA]</scope>
    <source>
        <strain evidence="2 3">CBS 197.66</strain>
    </source>
</reference>
<keyword evidence="3" id="KW-1185">Reference proteome</keyword>
<dbReference type="Gene3D" id="3.40.50.720">
    <property type="entry name" value="NAD(P)-binding Rossmann-like Domain"/>
    <property type="match status" value="1"/>
</dbReference>
<dbReference type="AlphaFoldDB" id="A0A8H8U9C0"/>
<dbReference type="PANTHER" id="PTHR47534">
    <property type="entry name" value="YALI0E05731P"/>
    <property type="match status" value="1"/>
</dbReference>
<dbReference type="OrthoDB" id="2898509at2759"/>
<evidence type="ECO:0000313" key="2">
    <source>
        <dbReference type="EMBL" id="TVY39145.1"/>
    </source>
</evidence>
<comment type="caution">
    <text evidence="2">The sequence shown here is derived from an EMBL/GenBank/DDBJ whole genome shotgun (WGS) entry which is preliminary data.</text>
</comment>
<dbReference type="Proteomes" id="UP000462212">
    <property type="component" value="Unassembled WGS sequence"/>
</dbReference>
<gene>
    <name evidence="2" type="primary">lepF</name>
    <name evidence="2" type="ORF">LSUB1_G004931</name>
</gene>
<evidence type="ECO:0000256" key="1">
    <source>
        <dbReference type="ARBA" id="ARBA00023002"/>
    </source>
</evidence>